<dbReference type="PANTHER" id="PTHR47738:SF1">
    <property type="entry name" value="NITROGEN REGULATORY PROTEIN"/>
    <property type="match status" value="1"/>
</dbReference>
<feature type="domain" description="PTS EIIA type-2" evidence="1">
    <location>
        <begin position="6"/>
        <end position="153"/>
    </location>
</feature>
<keyword evidence="3" id="KW-1185">Reference proteome</keyword>
<dbReference type="AlphaFoldDB" id="A0A0G3EH91"/>
<dbReference type="InterPro" id="IPR051541">
    <property type="entry name" value="PTS_SugarTrans_NitroReg"/>
</dbReference>
<dbReference type="PANTHER" id="PTHR47738">
    <property type="entry name" value="PTS SYSTEM FRUCTOSE-LIKE EIIA COMPONENT-RELATED"/>
    <property type="match status" value="1"/>
</dbReference>
<protein>
    <submittedName>
        <fullName evidence="2">PTS system sugar transporter subunit IIA</fullName>
    </submittedName>
</protein>
<dbReference type="Proteomes" id="UP000035268">
    <property type="component" value="Chromosome"/>
</dbReference>
<dbReference type="SUPFAM" id="SSF55804">
    <property type="entry name" value="Phoshotransferase/anion transport protein"/>
    <property type="match status" value="1"/>
</dbReference>
<evidence type="ECO:0000313" key="3">
    <source>
        <dbReference type="Proteomes" id="UP000035268"/>
    </source>
</evidence>
<dbReference type="STRING" id="1307763.L21SP4_00231"/>
<evidence type="ECO:0000313" key="2">
    <source>
        <dbReference type="EMBL" id="AKJ63514.1"/>
    </source>
</evidence>
<name>A0A0G3EH91_9BACT</name>
<reference evidence="2 3" key="2">
    <citation type="journal article" date="2016" name="ISME J.">
        <title>Characterization of the first cultured representative of Verrucomicrobia subdivision 5 indicates the proposal of a novel phylum.</title>
        <authorList>
            <person name="Spring S."/>
            <person name="Bunk B."/>
            <person name="Sproer C."/>
            <person name="Schumann P."/>
            <person name="Rohde M."/>
            <person name="Tindall B.J."/>
            <person name="Klenk H.P."/>
        </authorList>
    </citation>
    <scope>NUCLEOTIDE SEQUENCE [LARGE SCALE GENOMIC DNA]</scope>
    <source>
        <strain evidence="2 3">L21-Fru-AB</strain>
    </source>
</reference>
<dbReference type="Pfam" id="PF00359">
    <property type="entry name" value="PTS_EIIA_2"/>
    <property type="match status" value="1"/>
</dbReference>
<proteinExistence type="predicted"/>
<dbReference type="OrthoDB" id="95460at2"/>
<evidence type="ECO:0000259" key="1">
    <source>
        <dbReference type="PROSITE" id="PS51094"/>
    </source>
</evidence>
<dbReference type="GO" id="GO:0030295">
    <property type="term" value="F:protein kinase activator activity"/>
    <property type="evidence" value="ECO:0007669"/>
    <property type="project" value="TreeGrafter"/>
</dbReference>
<keyword evidence="2" id="KW-0813">Transport</keyword>
<dbReference type="InterPro" id="IPR016152">
    <property type="entry name" value="PTrfase/Anion_transptr"/>
</dbReference>
<dbReference type="PROSITE" id="PS51094">
    <property type="entry name" value="PTS_EIIA_TYPE_2"/>
    <property type="match status" value="1"/>
</dbReference>
<dbReference type="EMBL" id="CP010904">
    <property type="protein sequence ID" value="AKJ63514.1"/>
    <property type="molecule type" value="Genomic_DNA"/>
</dbReference>
<reference evidence="3" key="1">
    <citation type="submission" date="2015-02" db="EMBL/GenBank/DDBJ databases">
        <title>Description and complete genome sequence of the first cultured representative of the subdivision 5 of the Verrucomicrobia phylum.</title>
        <authorList>
            <person name="Spring S."/>
            <person name="Bunk B."/>
            <person name="Sproer C."/>
            <person name="Klenk H.-P."/>
        </authorList>
    </citation>
    <scope>NUCLEOTIDE SEQUENCE [LARGE SCALE GENOMIC DNA]</scope>
    <source>
        <strain evidence="3">L21-Fru-AB</strain>
    </source>
</reference>
<gene>
    <name evidence="2" type="ORF">L21SP4_00231</name>
</gene>
<keyword evidence="2" id="KW-0762">Sugar transport</keyword>
<dbReference type="KEGG" id="vbl:L21SP4_00231"/>
<organism evidence="2 3">
    <name type="scientific">Kiritimatiella glycovorans</name>
    <dbReference type="NCBI Taxonomy" id="1307763"/>
    <lineage>
        <taxon>Bacteria</taxon>
        <taxon>Pseudomonadati</taxon>
        <taxon>Kiritimatiellota</taxon>
        <taxon>Kiritimatiellia</taxon>
        <taxon>Kiritimatiellales</taxon>
        <taxon>Kiritimatiellaceae</taxon>
        <taxon>Kiritimatiella</taxon>
    </lineage>
</organism>
<sequence>MTRLAQAMKPECCRAGAHPGDRDAALRLVAQAAKASPVLHRIGEDEIYRLLREREELQPTTVDSGRAIPHCRIRDISDFVAGVITVPDGVDFGGGKDDSPVRLMVFIIAPEERSNEHIKLLSAVSRALLAEPALERCLEAGDEAALRETFISMAPGRGETAASGAQNMFHIFIETEEVFDRVMEVLAGMENCSVTVIDVKSAQQYLTRIPIFAAFSGDVEMENLRCIIAVGDRKLSNEVIRSVDEACGGLGPDCGVLLTVQEIAYTGGSLSA</sequence>
<dbReference type="RefSeq" id="WP_082116423.1">
    <property type="nucleotide sequence ID" value="NZ_CP010904.1"/>
</dbReference>
<dbReference type="InterPro" id="IPR002178">
    <property type="entry name" value="PTS_EIIA_type-2_dom"/>
</dbReference>
<accession>A0A0G3EH91</accession>
<dbReference type="Gene3D" id="3.40.930.10">
    <property type="entry name" value="Mannitol-specific EII, Chain A"/>
    <property type="match status" value="1"/>
</dbReference>